<protein>
    <recommendedName>
        <fullName evidence="6">adenine phosphoribosyltransferase</fullName>
        <ecNumber evidence="6">2.4.2.7</ecNumber>
    </recommendedName>
</protein>
<dbReference type="PANTHER" id="PTHR11776">
    <property type="entry name" value="ADENINE PHOSPHORIBOSYLTRANSFERASE"/>
    <property type="match status" value="1"/>
</dbReference>
<keyword evidence="10" id="KW-0660">Purine salvage</keyword>
<dbReference type="GO" id="GO:0006166">
    <property type="term" value="P:purine ribonucleoside salvage"/>
    <property type="evidence" value="ECO:0007669"/>
    <property type="project" value="UniProtKB-KW"/>
</dbReference>
<evidence type="ECO:0000256" key="2">
    <source>
        <dbReference type="ARBA" id="ARBA00004496"/>
    </source>
</evidence>
<dbReference type="GO" id="GO:0003999">
    <property type="term" value="F:adenine phosphoribosyltransferase activity"/>
    <property type="evidence" value="ECO:0007669"/>
    <property type="project" value="UniProtKB-EC"/>
</dbReference>
<comment type="pathway">
    <text evidence="3">Purine metabolism; AMP biosynthesis via salvage pathway; AMP from adenine: step 1/1.</text>
</comment>
<evidence type="ECO:0000256" key="7">
    <source>
        <dbReference type="ARBA" id="ARBA00022490"/>
    </source>
</evidence>
<comment type="caution">
    <text evidence="11">The sequence shown here is derived from an EMBL/GenBank/DDBJ whole genome shotgun (WGS) entry which is preliminary data.</text>
</comment>
<comment type="similarity">
    <text evidence="4">Belongs to the purine/pyrimidine phosphoribosyltransferase family.</text>
</comment>
<name>A0A445J0C5_GLYSO</name>
<sequence length="106" mass="11823">MVLCLGEVISQKYALEYGTACLELHVGSVQPGERAIIIDDLVATDGTLSARNVLVLKWWNVLVSLVCLMSRGSAGVLESHFMFLLSRVKRINVTELRLSYTKYFTT</sequence>
<dbReference type="EMBL" id="QZWG01000009">
    <property type="protein sequence ID" value="RZB91818.1"/>
    <property type="molecule type" value="Genomic_DNA"/>
</dbReference>
<dbReference type="Gramene" id="XM_028323944.1">
    <property type="protein sequence ID" value="XP_028179745.1"/>
    <property type="gene ID" value="LOC114366912"/>
</dbReference>
<evidence type="ECO:0000313" key="11">
    <source>
        <dbReference type="EMBL" id="RZB91818.1"/>
    </source>
</evidence>
<evidence type="ECO:0000256" key="8">
    <source>
        <dbReference type="ARBA" id="ARBA00022676"/>
    </source>
</evidence>
<evidence type="ECO:0000256" key="1">
    <source>
        <dbReference type="ARBA" id="ARBA00000868"/>
    </source>
</evidence>
<evidence type="ECO:0000256" key="3">
    <source>
        <dbReference type="ARBA" id="ARBA00004659"/>
    </source>
</evidence>
<dbReference type="Proteomes" id="UP000289340">
    <property type="component" value="Chromosome 9"/>
</dbReference>
<dbReference type="AlphaFoldDB" id="A0A445J0C5"/>
<keyword evidence="8 11" id="KW-0328">Glycosyltransferase</keyword>
<proteinExistence type="inferred from homology"/>
<comment type="subcellular location">
    <subcellularLocation>
        <location evidence="2">Cytoplasm</location>
    </subcellularLocation>
</comment>
<dbReference type="GO" id="GO:0005829">
    <property type="term" value="C:cytosol"/>
    <property type="evidence" value="ECO:0007669"/>
    <property type="project" value="TreeGrafter"/>
</dbReference>
<accession>A0A445J0C5</accession>
<organism evidence="11 12">
    <name type="scientific">Glycine soja</name>
    <name type="common">Wild soybean</name>
    <dbReference type="NCBI Taxonomy" id="3848"/>
    <lineage>
        <taxon>Eukaryota</taxon>
        <taxon>Viridiplantae</taxon>
        <taxon>Streptophyta</taxon>
        <taxon>Embryophyta</taxon>
        <taxon>Tracheophyta</taxon>
        <taxon>Spermatophyta</taxon>
        <taxon>Magnoliopsida</taxon>
        <taxon>eudicotyledons</taxon>
        <taxon>Gunneridae</taxon>
        <taxon>Pentapetalae</taxon>
        <taxon>rosids</taxon>
        <taxon>fabids</taxon>
        <taxon>Fabales</taxon>
        <taxon>Fabaceae</taxon>
        <taxon>Papilionoideae</taxon>
        <taxon>50 kb inversion clade</taxon>
        <taxon>NPAAA clade</taxon>
        <taxon>indigoferoid/millettioid clade</taxon>
        <taxon>Phaseoleae</taxon>
        <taxon>Glycine</taxon>
        <taxon>Glycine subgen. Soja</taxon>
    </lineage>
</organism>
<dbReference type="InterPro" id="IPR050120">
    <property type="entry name" value="Adenine_PRTase"/>
</dbReference>
<keyword evidence="12" id="KW-1185">Reference proteome</keyword>
<gene>
    <name evidence="11" type="ORF">D0Y65_023998</name>
</gene>
<evidence type="ECO:0000256" key="10">
    <source>
        <dbReference type="ARBA" id="ARBA00022726"/>
    </source>
</evidence>
<dbReference type="EC" id="2.4.2.7" evidence="6"/>
<evidence type="ECO:0000256" key="5">
    <source>
        <dbReference type="ARBA" id="ARBA00011738"/>
    </source>
</evidence>
<comment type="catalytic activity">
    <reaction evidence="1">
        <text>AMP + diphosphate = 5-phospho-alpha-D-ribose 1-diphosphate + adenine</text>
        <dbReference type="Rhea" id="RHEA:16609"/>
        <dbReference type="ChEBI" id="CHEBI:16708"/>
        <dbReference type="ChEBI" id="CHEBI:33019"/>
        <dbReference type="ChEBI" id="CHEBI:58017"/>
        <dbReference type="ChEBI" id="CHEBI:456215"/>
        <dbReference type="EC" id="2.4.2.7"/>
    </reaction>
</comment>
<reference evidence="11 12" key="1">
    <citation type="submission" date="2018-09" db="EMBL/GenBank/DDBJ databases">
        <title>A high-quality reference genome of wild soybean provides a powerful tool to mine soybean genomes.</title>
        <authorList>
            <person name="Xie M."/>
            <person name="Chung C.Y.L."/>
            <person name="Li M.-W."/>
            <person name="Wong F.-L."/>
            <person name="Chan T.-F."/>
            <person name="Lam H.-M."/>
        </authorList>
    </citation>
    <scope>NUCLEOTIDE SEQUENCE [LARGE SCALE GENOMIC DNA]</scope>
    <source>
        <strain evidence="12">cv. W05</strain>
        <tissue evidence="11">Hypocotyl of etiolated seedlings</tissue>
    </source>
</reference>
<dbReference type="InterPro" id="IPR029057">
    <property type="entry name" value="PRTase-like"/>
</dbReference>
<dbReference type="CDD" id="cd06223">
    <property type="entry name" value="PRTases_typeI"/>
    <property type="match status" value="1"/>
</dbReference>
<evidence type="ECO:0000256" key="9">
    <source>
        <dbReference type="ARBA" id="ARBA00022679"/>
    </source>
</evidence>
<evidence type="ECO:0000256" key="4">
    <source>
        <dbReference type="ARBA" id="ARBA00008391"/>
    </source>
</evidence>
<evidence type="ECO:0000313" key="12">
    <source>
        <dbReference type="Proteomes" id="UP000289340"/>
    </source>
</evidence>
<comment type="subunit">
    <text evidence="5">Homodimer.</text>
</comment>
<dbReference type="InterPro" id="IPR000836">
    <property type="entry name" value="PRTase_dom"/>
</dbReference>
<dbReference type="SUPFAM" id="SSF53271">
    <property type="entry name" value="PRTase-like"/>
    <property type="match status" value="1"/>
</dbReference>
<dbReference type="SMR" id="A0A445J0C5"/>
<evidence type="ECO:0000256" key="6">
    <source>
        <dbReference type="ARBA" id="ARBA00011893"/>
    </source>
</evidence>
<dbReference type="PANTHER" id="PTHR11776:SF22">
    <property type="entry name" value="ADENINE PHOSPHORIBOSYLTRANSFERASE 5"/>
    <property type="match status" value="1"/>
</dbReference>
<dbReference type="Gene3D" id="3.40.50.2020">
    <property type="match status" value="1"/>
</dbReference>
<keyword evidence="7" id="KW-0963">Cytoplasm</keyword>
<keyword evidence="9 11" id="KW-0808">Transferase</keyword>